<reference evidence="2 3" key="1">
    <citation type="submission" date="2024-09" db="EMBL/GenBank/DDBJ databases">
        <title>Laminarin stimulates single cell rates of sulfate reduction while oxygen inhibits transcriptomic activity in coastal marine sediment.</title>
        <authorList>
            <person name="Lindsay M."/>
            <person name="Orcutt B."/>
            <person name="Emerson D."/>
            <person name="Stepanauskas R."/>
            <person name="D'Angelo T."/>
        </authorList>
    </citation>
    <scope>NUCLEOTIDE SEQUENCE [LARGE SCALE GENOMIC DNA]</scope>
    <source>
        <strain evidence="2">SAG AM-311-K15</strain>
    </source>
</reference>
<accession>A0ABV6Z4S2</accession>
<proteinExistence type="predicted"/>
<evidence type="ECO:0000256" key="1">
    <source>
        <dbReference type="SAM" id="Phobius"/>
    </source>
</evidence>
<comment type="caution">
    <text evidence="2">The sequence shown here is derived from an EMBL/GenBank/DDBJ whole genome shotgun (WGS) entry which is preliminary data.</text>
</comment>
<evidence type="ECO:0000313" key="2">
    <source>
        <dbReference type="EMBL" id="MFC1853351.1"/>
    </source>
</evidence>
<protein>
    <submittedName>
        <fullName evidence="2">Uncharacterized protein</fullName>
    </submittedName>
</protein>
<feature type="transmembrane region" description="Helical" evidence="1">
    <location>
        <begin position="62"/>
        <end position="80"/>
    </location>
</feature>
<keyword evidence="3" id="KW-1185">Reference proteome</keyword>
<dbReference type="Proteomes" id="UP001594351">
    <property type="component" value="Unassembled WGS sequence"/>
</dbReference>
<keyword evidence="1" id="KW-0812">Transmembrane</keyword>
<gene>
    <name evidence="2" type="ORF">ACFL27_24395</name>
</gene>
<name>A0ABV6Z4S2_UNCC1</name>
<evidence type="ECO:0000313" key="3">
    <source>
        <dbReference type="Proteomes" id="UP001594351"/>
    </source>
</evidence>
<keyword evidence="1" id="KW-1133">Transmembrane helix</keyword>
<organism evidence="2 3">
    <name type="scientific">candidate division CSSED10-310 bacterium</name>
    <dbReference type="NCBI Taxonomy" id="2855610"/>
    <lineage>
        <taxon>Bacteria</taxon>
        <taxon>Bacteria division CSSED10-310</taxon>
    </lineage>
</organism>
<dbReference type="EMBL" id="JBHPBY010000479">
    <property type="protein sequence ID" value="MFC1853351.1"/>
    <property type="molecule type" value="Genomic_DNA"/>
</dbReference>
<sequence length="126" mass="14803">MEAWQKTHTAVILPLARALYRYDSNNYKLAKSFATIRNMILATRECFKVLKSMNVPITPSKLHFYYLPSFLLTLGFMVFFRTRVAEYSMARHTAVAKEEMTVLEDIFEKYVKESQVTTKSYKKLLK</sequence>
<keyword evidence="1" id="KW-0472">Membrane</keyword>